<dbReference type="Gene3D" id="1.10.8.50">
    <property type="match status" value="1"/>
</dbReference>
<dbReference type="AlphaFoldDB" id="A0A2G6KBS5"/>
<reference evidence="11 12" key="1">
    <citation type="submission" date="2017-10" db="EMBL/GenBank/DDBJ databases">
        <title>Novel microbial diversity and functional potential in the marine mammal oral microbiome.</title>
        <authorList>
            <person name="Dudek N.K."/>
            <person name="Sun C.L."/>
            <person name="Burstein D."/>
            <person name="Kantor R.S."/>
            <person name="Aliaga Goltsman D.S."/>
            <person name="Bik E.M."/>
            <person name="Thomas B.C."/>
            <person name="Banfield J.F."/>
            <person name="Relman D.A."/>
        </authorList>
    </citation>
    <scope>NUCLEOTIDE SEQUENCE [LARGE SCALE GENOMIC DNA]</scope>
    <source>
        <strain evidence="11">DOLJORAL78_61_10</strain>
    </source>
</reference>
<evidence type="ECO:0000256" key="9">
    <source>
        <dbReference type="ARBA" id="ARBA00023295"/>
    </source>
</evidence>
<evidence type="ECO:0000256" key="7">
    <source>
        <dbReference type="ARBA" id="ARBA00023239"/>
    </source>
</evidence>
<dbReference type="SUPFAM" id="SSF57716">
    <property type="entry name" value="Glucocorticoid receptor-like (DNA-binding domain)"/>
    <property type="match status" value="1"/>
</dbReference>
<keyword evidence="6" id="KW-0234">DNA repair</keyword>
<feature type="domain" description="Formamidopyrimidine-DNA glycosylase catalytic" evidence="10">
    <location>
        <begin position="2"/>
        <end position="123"/>
    </location>
</feature>
<dbReference type="InterPro" id="IPR010979">
    <property type="entry name" value="Ribosomal_uS13-like_H2TH"/>
</dbReference>
<evidence type="ECO:0000256" key="8">
    <source>
        <dbReference type="ARBA" id="ARBA00023268"/>
    </source>
</evidence>
<evidence type="ECO:0000313" key="12">
    <source>
        <dbReference type="Proteomes" id="UP000230914"/>
    </source>
</evidence>
<evidence type="ECO:0000256" key="4">
    <source>
        <dbReference type="ARBA" id="ARBA00022801"/>
    </source>
</evidence>
<name>A0A2G6KBS5_9ACTN</name>
<protein>
    <submittedName>
        <fullName evidence="11">Formamidopyrimidine-DNA glycosylase</fullName>
    </submittedName>
</protein>
<comment type="caution">
    <text evidence="11">The sequence shown here is derived from an EMBL/GenBank/DDBJ whole genome shotgun (WGS) entry which is preliminary data.</text>
</comment>
<dbReference type="PROSITE" id="PS51068">
    <property type="entry name" value="FPG_CAT"/>
    <property type="match status" value="1"/>
</dbReference>
<proteinExistence type="inferred from homology"/>
<dbReference type="InterPro" id="IPR015886">
    <property type="entry name" value="H2TH_FPG"/>
</dbReference>
<gene>
    <name evidence="11" type="ORF">CSA55_02440</name>
</gene>
<dbReference type="EMBL" id="PDSL01000038">
    <property type="protein sequence ID" value="PIE33085.1"/>
    <property type="molecule type" value="Genomic_DNA"/>
</dbReference>
<evidence type="ECO:0000259" key="10">
    <source>
        <dbReference type="PROSITE" id="PS51068"/>
    </source>
</evidence>
<keyword evidence="8" id="KW-0511">Multifunctional enzyme</keyword>
<dbReference type="Proteomes" id="UP000230914">
    <property type="component" value="Unassembled WGS sequence"/>
</dbReference>
<dbReference type="SUPFAM" id="SSF81624">
    <property type="entry name" value="N-terminal domain of MutM-like DNA repair proteins"/>
    <property type="match status" value="1"/>
</dbReference>
<dbReference type="PANTHER" id="PTHR22993">
    <property type="entry name" value="FORMAMIDOPYRIMIDINE-DNA GLYCOSYLASE"/>
    <property type="match status" value="1"/>
</dbReference>
<dbReference type="InterPro" id="IPR035937">
    <property type="entry name" value="FPG_N"/>
</dbReference>
<evidence type="ECO:0000256" key="1">
    <source>
        <dbReference type="ARBA" id="ARBA00001668"/>
    </source>
</evidence>
<organism evidence="11 12">
    <name type="scientific">Ilumatobacter coccineus</name>
    <dbReference type="NCBI Taxonomy" id="467094"/>
    <lineage>
        <taxon>Bacteria</taxon>
        <taxon>Bacillati</taxon>
        <taxon>Actinomycetota</taxon>
        <taxon>Acidimicrobiia</taxon>
        <taxon>Acidimicrobiales</taxon>
        <taxon>Ilumatobacteraceae</taxon>
        <taxon>Ilumatobacter</taxon>
    </lineage>
</organism>
<evidence type="ECO:0000256" key="2">
    <source>
        <dbReference type="ARBA" id="ARBA00009409"/>
    </source>
</evidence>
<dbReference type="GO" id="GO:0003906">
    <property type="term" value="F:DNA-(apurinic or apyrimidinic site) endonuclease activity"/>
    <property type="evidence" value="ECO:0007669"/>
    <property type="project" value="InterPro"/>
</dbReference>
<comment type="catalytic activity">
    <reaction evidence="1">
        <text>Hydrolysis of DNA containing ring-opened 7-methylguanine residues, releasing 2,6-diamino-4-hydroxy-5-(N-methyl)formamidopyrimidine.</text>
        <dbReference type="EC" id="3.2.2.23"/>
    </reaction>
</comment>
<keyword evidence="4" id="KW-0378">Hydrolase</keyword>
<dbReference type="GO" id="GO:0003684">
    <property type="term" value="F:damaged DNA binding"/>
    <property type="evidence" value="ECO:0007669"/>
    <property type="project" value="InterPro"/>
</dbReference>
<dbReference type="GO" id="GO:0006284">
    <property type="term" value="P:base-excision repair"/>
    <property type="evidence" value="ECO:0007669"/>
    <property type="project" value="InterPro"/>
</dbReference>
<dbReference type="Pfam" id="PF06831">
    <property type="entry name" value="H2TH"/>
    <property type="match status" value="1"/>
</dbReference>
<dbReference type="SMART" id="SM01232">
    <property type="entry name" value="H2TH"/>
    <property type="match status" value="1"/>
</dbReference>
<sequence>MPEGLEAEIYRRSALKGVGRTIAAVEIDEFQAEAPDIAGVLPGLVVTGARRRGKLVLLDLGQGKDVVVLGLHFGMTGRLIVDGHSAIDELEYASGRDQPTWNRLVITFDDGGVMRVNDPRRLARFTLDPDEDRLGPDLLAVSRDELAAALGRRRRAIKAVLLDQTVIAGLGNLLVDEVLWRSGIAPARRSDEVSDDEIGVLHREMTTTLEVLLERGGSHRGVISPEVRSSQPACPRCGGGLTRDQVGGRTTIWCPRHQI</sequence>
<keyword evidence="7" id="KW-0456">Lyase</keyword>
<dbReference type="Pfam" id="PF01149">
    <property type="entry name" value="Fapy_DNA_glyco"/>
    <property type="match status" value="1"/>
</dbReference>
<comment type="similarity">
    <text evidence="2">Belongs to the FPG family.</text>
</comment>
<dbReference type="GO" id="GO:0008270">
    <property type="term" value="F:zinc ion binding"/>
    <property type="evidence" value="ECO:0007669"/>
    <property type="project" value="InterPro"/>
</dbReference>
<dbReference type="SMART" id="SM00898">
    <property type="entry name" value="Fapy_DNA_glyco"/>
    <property type="match status" value="1"/>
</dbReference>
<keyword evidence="5" id="KW-0238">DNA-binding</keyword>
<accession>A0A2G6KBS5</accession>
<dbReference type="PANTHER" id="PTHR22993:SF9">
    <property type="entry name" value="FORMAMIDOPYRIMIDINE-DNA GLYCOSYLASE"/>
    <property type="match status" value="1"/>
</dbReference>
<keyword evidence="3" id="KW-0227">DNA damage</keyword>
<keyword evidence="9" id="KW-0326">Glycosidase</keyword>
<dbReference type="GO" id="GO:0034039">
    <property type="term" value="F:8-oxo-7,8-dihydroguanine DNA N-glycosylase activity"/>
    <property type="evidence" value="ECO:0007669"/>
    <property type="project" value="TreeGrafter"/>
</dbReference>
<dbReference type="Gene3D" id="3.20.190.10">
    <property type="entry name" value="MutM-like, N-terminal"/>
    <property type="match status" value="1"/>
</dbReference>
<dbReference type="GO" id="GO:0016829">
    <property type="term" value="F:lyase activity"/>
    <property type="evidence" value="ECO:0007669"/>
    <property type="project" value="UniProtKB-KW"/>
</dbReference>
<dbReference type="InterPro" id="IPR012319">
    <property type="entry name" value="FPG_cat"/>
</dbReference>
<evidence type="ECO:0000256" key="5">
    <source>
        <dbReference type="ARBA" id="ARBA00023125"/>
    </source>
</evidence>
<evidence type="ECO:0000256" key="6">
    <source>
        <dbReference type="ARBA" id="ARBA00023204"/>
    </source>
</evidence>
<dbReference type="SUPFAM" id="SSF46946">
    <property type="entry name" value="S13-like H2TH domain"/>
    <property type="match status" value="1"/>
</dbReference>
<evidence type="ECO:0000313" key="11">
    <source>
        <dbReference type="EMBL" id="PIE33085.1"/>
    </source>
</evidence>
<evidence type="ECO:0000256" key="3">
    <source>
        <dbReference type="ARBA" id="ARBA00022763"/>
    </source>
</evidence>